<proteinExistence type="predicted"/>
<feature type="transmembrane region" description="Helical" evidence="1">
    <location>
        <begin position="16"/>
        <end position="36"/>
    </location>
</feature>
<dbReference type="AlphaFoldDB" id="A0A413VXF7"/>
<evidence type="ECO:0000313" key="3">
    <source>
        <dbReference type="Proteomes" id="UP000284379"/>
    </source>
</evidence>
<evidence type="ECO:0008006" key="4">
    <source>
        <dbReference type="Google" id="ProtNLM"/>
    </source>
</evidence>
<evidence type="ECO:0000313" key="2">
    <source>
        <dbReference type="EMBL" id="RHB38261.1"/>
    </source>
</evidence>
<feature type="transmembrane region" description="Helical" evidence="1">
    <location>
        <begin position="149"/>
        <end position="175"/>
    </location>
</feature>
<organism evidence="2 3">
    <name type="scientific">Bacteroides nordii</name>
    <dbReference type="NCBI Taxonomy" id="291645"/>
    <lineage>
        <taxon>Bacteria</taxon>
        <taxon>Pseudomonadati</taxon>
        <taxon>Bacteroidota</taxon>
        <taxon>Bacteroidia</taxon>
        <taxon>Bacteroidales</taxon>
        <taxon>Bacteroidaceae</taxon>
        <taxon>Bacteroides</taxon>
    </lineage>
</organism>
<reference evidence="2 3" key="1">
    <citation type="submission" date="2018-08" db="EMBL/GenBank/DDBJ databases">
        <title>A genome reference for cultivated species of the human gut microbiota.</title>
        <authorList>
            <person name="Zou Y."/>
            <person name="Xue W."/>
            <person name="Luo G."/>
        </authorList>
    </citation>
    <scope>NUCLEOTIDE SEQUENCE [LARGE SCALE GENOMIC DNA]</scope>
    <source>
        <strain evidence="2 3">AM40-30BH</strain>
    </source>
</reference>
<feature type="transmembrane region" description="Helical" evidence="1">
    <location>
        <begin position="117"/>
        <end position="137"/>
    </location>
</feature>
<accession>A0A413VXF7</accession>
<feature type="transmembrane region" description="Helical" evidence="1">
    <location>
        <begin position="187"/>
        <end position="205"/>
    </location>
</feature>
<evidence type="ECO:0000256" key="1">
    <source>
        <dbReference type="SAM" id="Phobius"/>
    </source>
</evidence>
<feature type="transmembrane region" description="Helical" evidence="1">
    <location>
        <begin position="302"/>
        <end position="321"/>
    </location>
</feature>
<dbReference type="Proteomes" id="UP000284379">
    <property type="component" value="Unassembled WGS sequence"/>
</dbReference>
<sequence length="385" mass="44691">MAALLLVRSFCARNPLYFIFFSFISLYVLPAKLFFFDGLYFSAYHQTFSYYTAGYTTLIFSLFLLFVNLFLIIPQGTTKQIRFRKNNCIFWILYIIAFIIVCMCRRKGNMYGGEEDGGLSTLNEYVIILFLICFIYSSNEKLKNRALYFLYALYAFFAIITGGRIELVLLFFLLLATVLQYKFSFKFLFLCFLFGVWGMTLFGKIRHDPVILLQQDIISIIFDNRAVDLGMQTSNEGDVYWASERLLCLIEDGNLNFFSRIEAAVCYFLSPLAPSSYFPETANLSTYRRDLMDTGGGNLAPVNFFVMFGFLGTVFLGYFVSRMLNMLSKDNCNLPKIYILLMVITVSRWFAYNPIQLVKLCVWGIVCYYLVISVDYTVKKYRQNC</sequence>
<protein>
    <recommendedName>
        <fullName evidence="4">Oligosaccharide repeat unit polymerase</fullName>
    </recommendedName>
</protein>
<keyword evidence="1" id="KW-0472">Membrane</keyword>
<comment type="caution">
    <text evidence="2">The sequence shown here is derived from an EMBL/GenBank/DDBJ whole genome shotgun (WGS) entry which is preliminary data.</text>
</comment>
<keyword evidence="1" id="KW-1133">Transmembrane helix</keyword>
<feature type="transmembrane region" description="Helical" evidence="1">
    <location>
        <begin position="357"/>
        <end position="378"/>
    </location>
</feature>
<feature type="transmembrane region" description="Helical" evidence="1">
    <location>
        <begin position="48"/>
        <end position="73"/>
    </location>
</feature>
<feature type="transmembrane region" description="Helical" evidence="1">
    <location>
        <begin position="88"/>
        <end position="105"/>
    </location>
</feature>
<name>A0A413VXF7_9BACE</name>
<keyword evidence="1" id="KW-0812">Transmembrane</keyword>
<dbReference type="EMBL" id="QSGO01000001">
    <property type="protein sequence ID" value="RHB38261.1"/>
    <property type="molecule type" value="Genomic_DNA"/>
</dbReference>
<gene>
    <name evidence="2" type="ORF">DW888_00090</name>
</gene>